<keyword evidence="3" id="KW-1185">Reference proteome</keyword>
<dbReference type="STRING" id="1447715.AH67_03255"/>
<evidence type="ECO:0000313" key="3">
    <source>
        <dbReference type="Proteomes" id="UP000030636"/>
    </source>
</evidence>
<accession>A0A0A7IDZ8</accession>
<evidence type="ECO:0008006" key="4">
    <source>
        <dbReference type="Google" id="ProtNLM"/>
    </source>
</evidence>
<evidence type="ECO:0000313" key="2">
    <source>
        <dbReference type="EMBL" id="AIZ17024.1"/>
    </source>
</evidence>
<proteinExistence type="predicted"/>
<name>A0A0A7IDZ8_9BIFI</name>
<feature type="transmembrane region" description="Helical" evidence="1">
    <location>
        <begin position="12"/>
        <end position="35"/>
    </location>
</feature>
<dbReference type="OrthoDB" id="3233519at2"/>
<feature type="transmembrane region" description="Helical" evidence="1">
    <location>
        <begin position="72"/>
        <end position="93"/>
    </location>
</feature>
<organism evidence="2 3">
    <name type="scientific">Bifidobacterium pseudolongum PV8-2</name>
    <dbReference type="NCBI Taxonomy" id="1447715"/>
    <lineage>
        <taxon>Bacteria</taxon>
        <taxon>Bacillati</taxon>
        <taxon>Actinomycetota</taxon>
        <taxon>Actinomycetes</taxon>
        <taxon>Bifidobacteriales</taxon>
        <taxon>Bifidobacteriaceae</taxon>
        <taxon>Bifidobacterium</taxon>
    </lineage>
</organism>
<keyword evidence="1" id="KW-0472">Membrane</keyword>
<dbReference type="HOGENOM" id="CLU_146571_0_0_11"/>
<keyword evidence="1" id="KW-1133">Transmembrane helix</keyword>
<dbReference type="Proteomes" id="UP000030636">
    <property type="component" value="Chromosome"/>
</dbReference>
<dbReference type="KEGG" id="bpsp:AH67_03255"/>
<sequence length="148" mass="15717">MNHTIGKTMAVYTATGIGIAAFLAMAFSAVAGLAMGGETGAMLVKQFGVVLLCGIGYGAPAVVWTNDRLATWAKALIALVPGTLMYTAAAWWMGWIPRQYGASAVVWSIVAMLACTAVISAICGFVFRGNVRKMNAQLKRRQARRDGR</sequence>
<dbReference type="EMBL" id="CP007457">
    <property type="protein sequence ID" value="AIZ17024.1"/>
    <property type="molecule type" value="Genomic_DNA"/>
</dbReference>
<gene>
    <name evidence="2" type="ORF">AH67_03255</name>
</gene>
<keyword evidence="1" id="KW-0812">Transmembrane</keyword>
<dbReference type="InterPro" id="IPR021560">
    <property type="entry name" value="DUF3021"/>
</dbReference>
<dbReference type="AlphaFoldDB" id="A0A0A7IDZ8"/>
<feature type="transmembrane region" description="Helical" evidence="1">
    <location>
        <begin position="47"/>
        <end position="65"/>
    </location>
</feature>
<evidence type="ECO:0000256" key="1">
    <source>
        <dbReference type="SAM" id="Phobius"/>
    </source>
</evidence>
<dbReference type="RefSeq" id="WP_022857805.1">
    <property type="nucleotide sequence ID" value="NZ_CP007457.1"/>
</dbReference>
<reference evidence="2 3" key="1">
    <citation type="journal article" date="2015" name="Genome Announc.">
        <title>Bifidobacterium pseudolongum Strain PV8-2, Isolated from a Stool Sample of an Anemic Kenyan Infant.</title>
        <authorList>
            <person name="Vazquez-Gutierrez P."/>
            <person name="Lacroix C."/>
            <person name="Chassard C."/>
            <person name="Klumpp J."/>
            <person name="Stevens M.J."/>
            <person name="Jans C."/>
        </authorList>
    </citation>
    <scope>NUCLEOTIDE SEQUENCE [LARGE SCALE GENOMIC DNA]</scope>
    <source>
        <strain evidence="2 3">PV8-2</strain>
    </source>
</reference>
<feature type="transmembrane region" description="Helical" evidence="1">
    <location>
        <begin position="105"/>
        <end position="127"/>
    </location>
</feature>
<protein>
    <recommendedName>
        <fullName evidence="4">DUF3021 domain-containing protein</fullName>
    </recommendedName>
</protein>
<dbReference type="Pfam" id="PF11457">
    <property type="entry name" value="DUF3021"/>
    <property type="match status" value="1"/>
</dbReference>